<comment type="caution">
    <text evidence="5">The sequence shown here is derived from an EMBL/GenBank/DDBJ whole genome shotgun (WGS) entry which is preliminary data.</text>
</comment>
<dbReference type="NCBIfam" id="TIGR00350">
    <property type="entry name" value="lytR_cpsA_psr"/>
    <property type="match status" value="1"/>
</dbReference>
<keyword evidence="6" id="KW-1185">Reference proteome</keyword>
<reference evidence="5 6" key="1">
    <citation type="submission" date="2018-11" db="EMBL/GenBank/DDBJ databases">
        <title>Trebonia kvetii gen.nov., sp.nov., a novel acidophilic actinobacterium, and proposal of the new actinobacterial family Treboniaceae fam. nov.</title>
        <authorList>
            <person name="Rapoport D."/>
            <person name="Sagova-Mareckova M."/>
            <person name="Sedlacek I."/>
            <person name="Provaznik J."/>
            <person name="Kralova S."/>
            <person name="Pavlinic D."/>
            <person name="Benes V."/>
            <person name="Kopecky J."/>
        </authorList>
    </citation>
    <scope>NUCLEOTIDE SEQUENCE [LARGE SCALE GENOMIC DNA]</scope>
    <source>
        <strain evidence="5 6">15Tr583</strain>
    </source>
</reference>
<dbReference type="Proteomes" id="UP000460272">
    <property type="component" value="Unassembled WGS sequence"/>
</dbReference>
<protein>
    <submittedName>
        <fullName evidence="5">LytR family transcriptional regulator</fullName>
    </submittedName>
</protein>
<evidence type="ECO:0000313" key="5">
    <source>
        <dbReference type="EMBL" id="TVZ07239.1"/>
    </source>
</evidence>
<feature type="transmembrane region" description="Helical" evidence="3">
    <location>
        <begin position="14"/>
        <end position="36"/>
    </location>
</feature>
<dbReference type="InterPro" id="IPR050922">
    <property type="entry name" value="LytR/CpsA/Psr_CW_biosynth"/>
</dbReference>
<dbReference type="AlphaFoldDB" id="A0A6P2C739"/>
<dbReference type="RefSeq" id="WP_145851996.1">
    <property type="nucleotide sequence ID" value="NZ_RPFW01000001.1"/>
</dbReference>
<evidence type="ECO:0000259" key="4">
    <source>
        <dbReference type="Pfam" id="PF03816"/>
    </source>
</evidence>
<feature type="domain" description="Cell envelope-related transcriptional attenuator" evidence="4">
    <location>
        <begin position="94"/>
        <end position="280"/>
    </location>
</feature>
<proteinExistence type="inferred from homology"/>
<name>A0A6P2C739_9ACTN</name>
<evidence type="ECO:0000256" key="1">
    <source>
        <dbReference type="ARBA" id="ARBA00006068"/>
    </source>
</evidence>
<organism evidence="5 6">
    <name type="scientific">Trebonia kvetii</name>
    <dbReference type="NCBI Taxonomy" id="2480626"/>
    <lineage>
        <taxon>Bacteria</taxon>
        <taxon>Bacillati</taxon>
        <taxon>Actinomycetota</taxon>
        <taxon>Actinomycetes</taxon>
        <taxon>Streptosporangiales</taxon>
        <taxon>Treboniaceae</taxon>
        <taxon>Trebonia</taxon>
    </lineage>
</organism>
<dbReference type="EMBL" id="RPFW01000001">
    <property type="protein sequence ID" value="TVZ07239.1"/>
    <property type="molecule type" value="Genomic_DNA"/>
</dbReference>
<evidence type="ECO:0000256" key="3">
    <source>
        <dbReference type="SAM" id="Phobius"/>
    </source>
</evidence>
<keyword evidence="3" id="KW-1133">Transmembrane helix</keyword>
<keyword evidence="3" id="KW-0812">Transmembrane</keyword>
<comment type="similarity">
    <text evidence="1">Belongs to the LytR/CpsA/Psr (LCP) family.</text>
</comment>
<sequence>MPWSRGAAALAGKAGYTIGCLVAVLAMVVSGFGYYVKTSVASIGGSNAVSGSASTGAMNILLMGLESRTYWSGQPLPHSLTNAMHIGSIGGQATNTLIVLHIFAGGRKAVGFSIPRDDWVTFPKAYDGQTQGKIDQAYGFALAEKEQSLAGQGLTQGQVGYLGNEAGRRAEIATVQKLTGIKIDHFAELNLLGFYELAKVLGGVTVCLNEENGGQNLRDANSGFNAVADGYNLGKGGSQYLHLDAAQSLAFVRERDNLTNGDLDRTHRQQAVVDYVLWKLRHQGTFKDLSQLGSLLSVAKTYLVTDSGWNLLDFLPEMNALSGDNMTFKTLPIVGFQTIDGQSANVVNTEAIKHVVHQAFYPAPKPASHPGKHTASASPSTRASGGAAAQSVSASLDGAAATPTSSAPSATPTESNGPAGGAVTVNPNAPYGIPCVN</sequence>
<dbReference type="InterPro" id="IPR004474">
    <property type="entry name" value="LytR_CpsA_psr"/>
</dbReference>
<feature type="region of interest" description="Disordered" evidence="2">
    <location>
        <begin position="362"/>
        <end position="427"/>
    </location>
</feature>
<dbReference type="PANTHER" id="PTHR33392:SF6">
    <property type="entry name" value="POLYISOPRENYL-TEICHOIC ACID--PEPTIDOGLYCAN TEICHOIC ACID TRANSFERASE TAGU"/>
    <property type="match status" value="1"/>
</dbReference>
<keyword evidence="3" id="KW-0472">Membrane</keyword>
<dbReference type="OrthoDB" id="9782542at2"/>
<accession>A0A6P2C739</accession>
<evidence type="ECO:0000313" key="6">
    <source>
        <dbReference type="Proteomes" id="UP000460272"/>
    </source>
</evidence>
<gene>
    <name evidence="5" type="ORF">EAS64_08075</name>
</gene>
<feature type="compositionally biased region" description="Low complexity" evidence="2">
    <location>
        <begin position="383"/>
        <end position="413"/>
    </location>
</feature>
<dbReference type="PANTHER" id="PTHR33392">
    <property type="entry name" value="POLYISOPRENYL-TEICHOIC ACID--PEPTIDOGLYCAN TEICHOIC ACID TRANSFERASE TAGU"/>
    <property type="match status" value="1"/>
</dbReference>
<evidence type="ECO:0000256" key="2">
    <source>
        <dbReference type="SAM" id="MobiDB-lite"/>
    </source>
</evidence>
<dbReference type="Gene3D" id="3.40.630.190">
    <property type="entry name" value="LCP protein"/>
    <property type="match status" value="1"/>
</dbReference>
<dbReference type="Pfam" id="PF03816">
    <property type="entry name" value="LytR_cpsA_psr"/>
    <property type="match status" value="1"/>
</dbReference>